<proteinExistence type="predicted"/>
<evidence type="ECO:0000313" key="1">
    <source>
        <dbReference type="EMBL" id="NIZ40965.1"/>
    </source>
</evidence>
<reference evidence="1 2" key="1">
    <citation type="submission" date="2020-03" db="EMBL/GenBank/DDBJ databases">
        <title>Spirochaetal bacteria isolated from arthropods constitute a novel genus Entomospira genus novum within the order Spirochaetales.</title>
        <authorList>
            <person name="Grana-Miraglia L."/>
            <person name="Sikutova S."/>
            <person name="Fingerle V."/>
            <person name="Sing A."/>
            <person name="Castillo-Ramirez S."/>
            <person name="Margos G."/>
            <person name="Rudolf I."/>
        </authorList>
    </citation>
    <scope>NUCLEOTIDE SEQUENCE [LARGE SCALE GENOMIC DNA]</scope>
    <source>
        <strain evidence="1 2">BR193</strain>
    </source>
</reference>
<dbReference type="EMBL" id="JAATLJ010000001">
    <property type="protein sequence ID" value="NIZ40965.1"/>
    <property type="molecule type" value="Genomic_DNA"/>
</dbReference>
<organism evidence="1 2">
    <name type="scientific">Entomospira entomophila</name>
    <dbReference type="NCBI Taxonomy" id="2719988"/>
    <lineage>
        <taxon>Bacteria</taxon>
        <taxon>Pseudomonadati</taxon>
        <taxon>Spirochaetota</taxon>
        <taxon>Spirochaetia</taxon>
        <taxon>Spirochaetales</taxon>
        <taxon>Spirochaetaceae</taxon>
        <taxon>Entomospira</taxon>
    </lineage>
</organism>
<comment type="caution">
    <text evidence="1">The sequence shown here is derived from an EMBL/GenBank/DDBJ whole genome shotgun (WGS) entry which is preliminary data.</text>
</comment>
<sequence length="176" mass="20815">MFMLGGCFSSSHRYTLNKSQLEKDGELKQIQEEIQILDRLLSEHIEHVHANSHRVDALDGWISFYALEVEPYLSDEAWEVYTFWLEKWSRSLGLTRESGIVIEQEDPITFYYFIRMISLMKRQDQFIKDIFVPTWKNLEQDDVIILMDTTQAHVTEILNYVQSLDSMLEEPDVSIM</sequence>
<accession>A0A968KWN0</accession>
<name>A0A968KWN0_9SPIO</name>
<evidence type="ECO:0000313" key="2">
    <source>
        <dbReference type="Proteomes" id="UP000711995"/>
    </source>
</evidence>
<dbReference type="AlphaFoldDB" id="A0A968KWN0"/>
<protein>
    <submittedName>
        <fullName evidence="1">Uncharacterized protein</fullName>
    </submittedName>
</protein>
<dbReference type="Proteomes" id="UP000711995">
    <property type="component" value="Unassembled WGS sequence"/>
</dbReference>
<gene>
    <name evidence="1" type="ORF">HCT14_05535</name>
</gene>
<dbReference type="RefSeq" id="WP_167700551.1">
    <property type="nucleotide sequence ID" value="NZ_CP118174.1"/>
</dbReference>
<keyword evidence="2" id="KW-1185">Reference proteome</keyword>